<dbReference type="GO" id="GO:0016301">
    <property type="term" value="F:kinase activity"/>
    <property type="evidence" value="ECO:0007669"/>
    <property type="project" value="UniProtKB-KW"/>
</dbReference>
<dbReference type="Gene3D" id="1.20.5.1930">
    <property type="match status" value="1"/>
</dbReference>
<dbReference type="InterPro" id="IPR050482">
    <property type="entry name" value="Sensor_HK_TwoCompSys"/>
</dbReference>
<dbReference type="CDD" id="cd16917">
    <property type="entry name" value="HATPase_UhpB-NarQ-NarX-like"/>
    <property type="match status" value="1"/>
</dbReference>
<comment type="catalytic activity">
    <reaction evidence="1">
        <text>ATP + protein L-histidine = ADP + protein N-phospho-L-histidine.</text>
        <dbReference type="EC" id="2.7.13.3"/>
    </reaction>
</comment>
<gene>
    <name evidence="12" type="ORF">L1F31_07680</name>
</gene>
<dbReference type="EC" id="2.7.13.3" evidence="2"/>
<keyword evidence="9" id="KW-0472">Membrane</keyword>
<evidence type="ECO:0000256" key="6">
    <source>
        <dbReference type="ARBA" id="ARBA00022777"/>
    </source>
</evidence>
<evidence type="ECO:0000259" key="10">
    <source>
        <dbReference type="Pfam" id="PF02518"/>
    </source>
</evidence>
<evidence type="ECO:0000256" key="5">
    <source>
        <dbReference type="ARBA" id="ARBA00022741"/>
    </source>
</evidence>
<keyword evidence="13" id="KW-1185">Reference proteome</keyword>
<evidence type="ECO:0000256" key="8">
    <source>
        <dbReference type="ARBA" id="ARBA00023012"/>
    </source>
</evidence>
<dbReference type="EMBL" id="CP093443">
    <property type="protein sequence ID" value="UVI37517.1"/>
    <property type="molecule type" value="Genomic_DNA"/>
</dbReference>
<evidence type="ECO:0000313" key="12">
    <source>
        <dbReference type="EMBL" id="UVI37517.1"/>
    </source>
</evidence>
<protein>
    <recommendedName>
        <fullName evidence="2">histidine kinase</fullName>
        <ecNumber evidence="2">2.7.13.3</ecNumber>
    </recommendedName>
</protein>
<organism evidence="12 13">
    <name type="scientific">Brevibacterium spongiae</name>
    <dbReference type="NCBI Taxonomy" id="2909672"/>
    <lineage>
        <taxon>Bacteria</taxon>
        <taxon>Bacillati</taxon>
        <taxon>Actinomycetota</taxon>
        <taxon>Actinomycetes</taxon>
        <taxon>Micrococcales</taxon>
        <taxon>Brevibacteriaceae</taxon>
        <taxon>Brevibacterium</taxon>
    </lineage>
</organism>
<keyword evidence="8" id="KW-0902">Two-component regulatory system</keyword>
<evidence type="ECO:0000256" key="1">
    <source>
        <dbReference type="ARBA" id="ARBA00000085"/>
    </source>
</evidence>
<feature type="domain" description="Histidine kinase/HSP90-like ATPase" evidence="10">
    <location>
        <begin position="300"/>
        <end position="381"/>
    </location>
</feature>
<dbReference type="InterPro" id="IPR011712">
    <property type="entry name" value="Sig_transdc_His_kin_sub3_dim/P"/>
</dbReference>
<keyword evidence="4" id="KW-0808">Transferase</keyword>
<dbReference type="PANTHER" id="PTHR24421:SF10">
    <property type="entry name" value="NITRATE_NITRITE SENSOR PROTEIN NARQ"/>
    <property type="match status" value="1"/>
</dbReference>
<evidence type="ECO:0000256" key="9">
    <source>
        <dbReference type="SAM" id="Phobius"/>
    </source>
</evidence>
<dbReference type="Gene3D" id="3.30.565.10">
    <property type="entry name" value="Histidine kinase-like ATPase, C-terminal domain"/>
    <property type="match status" value="1"/>
</dbReference>
<keyword evidence="5" id="KW-0547">Nucleotide-binding</keyword>
<dbReference type="RefSeq" id="WP_265420055.1">
    <property type="nucleotide sequence ID" value="NZ_CP093443.1"/>
</dbReference>
<evidence type="ECO:0000256" key="2">
    <source>
        <dbReference type="ARBA" id="ARBA00012438"/>
    </source>
</evidence>
<sequence>MPWPSSLTTRIPPETRMFAARWGRSLLAVLWGGLLFLPLLVTSVLSPASPWAERVRNWELSRHSRGFGLVLSTPPHQRRFLLCSGLVAGIAIAPTLNLLGGFIVVTIGSLIQGLFIGGAIDIGFDMWTISQPTLFVGVLYGAANLIGAVVIAEAANWAHGRIDATFAEVTRPHALNTRIGELLTTRRGVVLAIDEERRRIERDLHDGVQQNVVSLSVLLARAQRATDPVKARRLLDDALVQSQDLIDEMREVAWRVYPTALDDHGLGPVLVRIADRSPVPLTVTEVPDRRFPLAIESATYFLIREAVTNVVKHAEAESVTVAIIDDEAMLTVTVVDDGCGGADPNGGGLQGLARRVGALDGALSIDSPAGAGTTVSARIPHGIAPETETVER</sequence>
<keyword evidence="7" id="KW-0067">ATP-binding</keyword>
<evidence type="ECO:0000259" key="11">
    <source>
        <dbReference type="Pfam" id="PF07730"/>
    </source>
</evidence>
<evidence type="ECO:0000313" key="13">
    <source>
        <dbReference type="Proteomes" id="UP001064879"/>
    </source>
</evidence>
<keyword evidence="3" id="KW-0597">Phosphoprotein</keyword>
<name>A0ABY5SSI9_9MICO</name>
<dbReference type="SUPFAM" id="SSF55874">
    <property type="entry name" value="ATPase domain of HSP90 chaperone/DNA topoisomerase II/histidine kinase"/>
    <property type="match status" value="1"/>
</dbReference>
<keyword evidence="9" id="KW-0812">Transmembrane</keyword>
<dbReference type="PANTHER" id="PTHR24421">
    <property type="entry name" value="NITRATE/NITRITE SENSOR PROTEIN NARX-RELATED"/>
    <property type="match status" value="1"/>
</dbReference>
<dbReference type="InterPro" id="IPR036890">
    <property type="entry name" value="HATPase_C_sf"/>
</dbReference>
<evidence type="ECO:0000256" key="4">
    <source>
        <dbReference type="ARBA" id="ARBA00022679"/>
    </source>
</evidence>
<feature type="transmembrane region" description="Helical" evidence="9">
    <location>
        <begin position="132"/>
        <end position="152"/>
    </location>
</feature>
<dbReference type="Pfam" id="PF02518">
    <property type="entry name" value="HATPase_c"/>
    <property type="match status" value="1"/>
</dbReference>
<proteinExistence type="predicted"/>
<dbReference type="Pfam" id="PF07730">
    <property type="entry name" value="HisKA_3"/>
    <property type="match status" value="1"/>
</dbReference>
<feature type="transmembrane region" description="Helical" evidence="9">
    <location>
        <begin position="98"/>
        <end position="120"/>
    </location>
</feature>
<evidence type="ECO:0000256" key="7">
    <source>
        <dbReference type="ARBA" id="ARBA00022840"/>
    </source>
</evidence>
<keyword evidence="6 12" id="KW-0418">Kinase</keyword>
<dbReference type="InterPro" id="IPR003594">
    <property type="entry name" value="HATPase_dom"/>
</dbReference>
<dbReference type="Proteomes" id="UP001064879">
    <property type="component" value="Chromosome"/>
</dbReference>
<keyword evidence="9" id="KW-1133">Transmembrane helix</keyword>
<accession>A0ABY5SSI9</accession>
<evidence type="ECO:0000256" key="3">
    <source>
        <dbReference type="ARBA" id="ARBA00022553"/>
    </source>
</evidence>
<reference evidence="12" key="1">
    <citation type="submission" date="2022-03" db="EMBL/GenBank/DDBJ databases">
        <title>Brevibacterium spongiae sp. nov., isolated from marine sponge.</title>
        <authorList>
            <person name="Li Z."/>
            <person name="Zhang M."/>
        </authorList>
    </citation>
    <scope>NUCLEOTIDE SEQUENCE</scope>
    <source>
        <strain evidence="12">WHS-Z9</strain>
    </source>
</reference>
<feature type="domain" description="Signal transduction histidine kinase subgroup 3 dimerisation and phosphoacceptor" evidence="11">
    <location>
        <begin position="196"/>
        <end position="260"/>
    </location>
</feature>